<dbReference type="Proteomes" id="UP000256964">
    <property type="component" value="Unassembled WGS sequence"/>
</dbReference>
<evidence type="ECO:0008006" key="4">
    <source>
        <dbReference type="Google" id="ProtNLM"/>
    </source>
</evidence>
<proteinExistence type="predicted"/>
<dbReference type="OrthoDB" id="2763859at2759"/>
<accession>A0A371CU76</accession>
<dbReference type="EMBL" id="KZ857458">
    <property type="protein sequence ID" value="RDX43864.1"/>
    <property type="molecule type" value="Genomic_DNA"/>
</dbReference>
<dbReference type="AlphaFoldDB" id="A0A371CU76"/>
<evidence type="ECO:0000313" key="3">
    <source>
        <dbReference type="Proteomes" id="UP000256964"/>
    </source>
</evidence>
<keyword evidence="3" id="KW-1185">Reference proteome</keyword>
<protein>
    <recommendedName>
        <fullName evidence="4">F-box domain-containing protein</fullName>
    </recommendedName>
</protein>
<reference evidence="2 3" key="1">
    <citation type="journal article" date="2018" name="Biotechnol. Biofuels">
        <title>Integrative visual omics of the white-rot fungus Polyporus brumalis exposes the biotechnological potential of its oxidative enzymes for delignifying raw plant biomass.</title>
        <authorList>
            <person name="Miyauchi S."/>
            <person name="Rancon A."/>
            <person name="Drula E."/>
            <person name="Hage H."/>
            <person name="Chaduli D."/>
            <person name="Favel A."/>
            <person name="Grisel S."/>
            <person name="Henrissat B."/>
            <person name="Herpoel-Gimbert I."/>
            <person name="Ruiz-Duenas F.J."/>
            <person name="Chevret D."/>
            <person name="Hainaut M."/>
            <person name="Lin J."/>
            <person name="Wang M."/>
            <person name="Pangilinan J."/>
            <person name="Lipzen A."/>
            <person name="Lesage-Meessen L."/>
            <person name="Navarro D."/>
            <person name="Riley R."/>
            <person name="Grigoriev I.V."/>
            <person name="Zhou S."/>
            <person name="Raouche S."/>
            <person name="Rosso M.N."/>
        </authorList>
    </citation>
    <scope>NUCLEOTIDE SEQUENCE [LARGE SCALE GENOMIC DNA]</scope>
    <source>
        <strain evidence="2 3">BRFM 1820</strain>
    </source>
</reference>
<evidence type="ECO:0000313" key="2">
    <source>
        <dbReference type="EMBL" id="RDX43864.1"/>
    </source>
</evidence>
<gene>
    <name evidence="2" type="ORF">OH76DRAFT_1171233</name>
</gene>
<evidence type="ECO:0000256" key="1">
    <source>
        <dbReference type="SAM" id="MobiDB-lite"/>
    </source>
</evidence>
<organism evidence="2 3">
    <name type="scientific">Lentinus brumalis</name>
    <dbReference type="NCBI Taxonomy" id="2498619"/>
    <lineage>
        <taxon>Eukaryota</taxon>
        <taxon>Fungi</taxon>
        <taxon>Dikarya</taxon>
        <taxon>Basidiomycota</taxon>
        <taxon>Agaricomycotina</taxon>
        <taxon>Agaricomycetes</taxon>
        <taxon>Polyporales</taxon>
        <taxon>Polyporaceae</taxon>
        <taxon>Lentinus</taxon>
    </lineage>
</organism>
<sequence length="429" mass="48602">MNGMEERVAGGRVVESDPHTKKASPLHGLPVDVLLRFTPWLGRADLSQLMTTSKGLYDVFLPELIKGAGTILLSRILAFHRFLRVHEHSGAPRVRWLNRFEYYSSHVHPFVSTISASEGARVVLEILGRASNLNLLTLDNVGDFDADQLRAVLSTLLRLTYVDLRRVKMESHQDILLDATAPLATVRLSLAMSVPNYAVATDPSPMLRAHMSSTTIETLYLQNVQLTPQSGPFPAVRRLQITEYYLSYGRGAEMLQTLFPAAREIWLFNRYLDPEFRYRLERGYGVASEMEELRKRNREWQLAHRSQLWPSLKYLRVDGEHAAYALGLTCRVDRLEVLMSGTEMRLLETLFEEMRPRCFGFYMGGGGGGGPISFYETVPRFLKPIARTRIVTHLVVWTDDGVLAGLTLEELMVSLYSGKWGINHFLTDG</sequence>
<feature type="region of interest" description="Disordered" evidence="1">
    <location>
        <begin position="1"/>
        <end position="24"/>
    </location>
</feature>
<feature type="compositionally biased region" description="Basic and acidic residues" evidence="1">
    <location>
        <begin position="1"/>
        <end position="20"/>
    </location>
</feature>
<name>A0A371CU76_9APHY</name>